<sequence length="126" mass="14168">MTELEKLKSAASLVEEMTQGKQTFHGGIGGAYISADDSANFKLLMDTDNGDSPDHCRITFRAYPKTTDAGLDCGRLRDFLTEANQLYALLLAVEMQEYLPTYEEYSQFTAYVQRTCQQGPMLEQTF</sequence>
<protein>
    <submittedName>
        <fullName evidence="1">Uncharacterized protein</fullName>
    </submittedName>
</protein>
<comment type="caution">
    <text evidence="1">The sequence shown here is derived from an EMBL/GenBank/DDBJ whole genome shotgun (WGS) entry which is preliminary data.</text>
</comment>
<reference evidence="1" key="1">
    <citation type="submission" date="2019-08" db="EMBL/GenBank/DDBJ databases">
        <authorList>
            <person name="Kucharzyk K."/>
            <person name="Murdoch R.W."/>
            <person name="Higgins S."/>
            <person name="Loffler F."/>
        </authorList>
    </citation>
    <scope>NUCLEOTIDE SEQUENCE</scope>
</reference>
<dbReference type="EMBL" id="VSSQ01017693">
    <property type="protein sequence ID" value="MPM60225.1"/>
    <property type="molecule type" value="Genomic_DNA"/>
</dbReference>
<proteinExistence type="predicted"/>
<gene>
    <name evidence="1" type="ORF">SDC9_107076</name>
</gene>
<organism evidence="1">
    <name type="scientific">bioreactor metagenome</name>
    <dbReference type="NCBI Taxonomy" id="1076179"/>
    <lineage>
        <taxon>unclassified sequences</taxon>
        <taxon>metagenomes</taxon>
        <taxon>ecological metagenomes</taxon>
    </lineage>
</organism>
<name>A0A645B475_9ZZZZ</name>
<accession>A0A645B475</accession>
<evidence type="ECO:0000313" key="1">
    <source>
        <dbReference type="EMBL" id="MPM60225.1"/>
    </source>
</evidence>
<dbReference type="AlphaFoldDB" id="A0A645B475"/>